<keyword evidence="7" id="KW-0239">DNA-directed DNA polymerase</keyword>
<dbReference type="NCBIfam" id="NF004226">
    <property type="entry name" value="PRK05673.1"/>
    <property type="match status" value="1"/>
</dbReference>
<evidence type="ECO:0000256" key="7">
    <source>
        <dbReference type="ARBA" id="ARBA00022932"/>
    </source>
</evidence>
<dbReference type="GO" id="GO:0006260">
    <property type="term" value="P:DNA replication"/>
    <property type="evidence" value="ECO:0007669"/>
    <property type="project" value="UniProtKB-KW"/>
</dbReference>
<dbReference type="GO" id="GO:0008408">
    <property type="term" value="F:3'-5' exonuclease activity"/>
    <property type="evidence" value="ECO:0007669"/>
    <property type="project" value="InterPro"/>
</dbReference>
<evidence type="ECO:0000256" key="5">
    <source>
        <dbReference type="ARBA" id="ARBA00022695"/>
    </source>
</evidence>
<dbReference type="Gene3D" id="1.10.10.1600">
    <property type="entry name" value="Bacterial DNA polymerase III alpha subunit, thumb domain"/>
    <property type="match status" value="1"/>
</dbReference>
<dbReference type="Pfam" id="PF02811">
    <property type="entry name" value="PHP"/>
    <property type="match status" value="1"/>
</dbReference>
<dbReference type="InterPro" id="IPR016195">
    <property type="entry name" value="Pol/histidinol_Pase-like"/>
</dbReference>
<dbReference type="eggNOG" id="COG0587">
    <property type="taxonomic scope" value="Bacteria"/>
</dbReference>
<dbReference type="NCBIfam" id="NF005298">
    <property type="entry name" value="PRK06826.1"/>
    <property type="match status" value="1"/>
</dbReference>
<evidence type="ECO:0000256" key="4">
    <source>
        <dbReference type="ARBA" id="ARBA00022679"/>
    </source>
</evidence>
<keyword evidence="4 10" id="KW-0808">Transferase</keyword>
<dbReference type="InterPro" id="IPR003141">
    <property type="entry name" value="Pol/His_phosphatase_N"/>
</dbReference>
<dbReference type="Pfam" id="PF07733">
    <property type="entry name" value="DNA_pol3_alpha"/>
    <property type="match status" value="1"/>
</dbReference>
<dbReference type="InterPro" id="IPR004365">
    <property type="entry name" value="NA-bd_OB_tRNA"/>
</dbReference>
<feature type="domain" description="Polymerase/histidinol phosphatase N-terminal" evidence="9">
    <location>
        <begin position="4"/>
        <end position="71"/>
    </location>
</feature>
<dbReference type="PANTHER" id="PTHR32294">
    <property type="entry name" value="DNA POLYMERASE III SUBUNIT ALPHA"/>
    <property type="match status" value="1"/>
</dbReference>
<dbReference type="Gene3D" id="3.20.20.140">
    <property type="entry name" value="Metal-dependent hydrolases"/>
    <property type="match status" value="1"/>
</dbReference>
<dbReference type="GO" id="GO:0003887">
    <property type="term" value="F:DNA-directed DNA polymerase activity"/>
    <property type="evidence" value="ECO:0007669"/>
    <property type="project" value="UniProtKB-KW"/>
</dbReference>
<dbReference type="SMART" id="SM00481">
    <property type="entry name" value="POLIIIAc"/>
    <property type="match status" value="1"/>
</dbReference>
<sequence>MSFVHLHVHSEYSLLDGASRLDDIILKAKNDNMQALALTDHGNMYGALKFYSLAKEHEIKPLIGCEMYITDDMTKQTRANGDLDTYLSHLILIAKDFEGYKNLVRLVSFGFLKGFYYKPRIDLKTLFEYKKGLIVSSACMYGRIPQLILSNKKDQAVELAKTFKEQFGDDFYLEIQDHGLPEEKKLIPVIINMSQDLNIPLIATNDSHYTNKEDAEFHDVLLCIQTKKTVQDENRMKFNTDSLYFKTSEEMKELFSYCKDAVENTLIVADKCSLELPIGKVTVPKFPCPEGKSEREYLNLLIEKGLNRRYKGNITKEIEERLKYELDIIQKTGYEGYFLIVSDYINYAKENGIQVGPGRGSAAGSLVAYVLGITDIDPLKYNLLFERFLNPERVNPPDIDVDFCIEKRAQVLNYLVKRYGQENVAQIGTFGTMNARAVVRDVGRTLGKPLSIVDKLAKLIPNKPGSQATLKEAEELQEVKQFLNSNPSLKELWEKSIKLEGLTRHSSVHAAGVVISPFPIYDLIPLQRPSEGDVPVTQWPMEDVEKSGFLKMDLLGLRNLTVIGKTLELIEKTRGIKVDIEDIPLDDPKVYELLERGETLGVFQLESSGMQQLLKEVKPDKFEDLIAILALYRPGPMNSGMVEQFIRRKHKKEPVVFIHKDVEPILSETYGVMIYQEQIMQLASILAGFSLGEADLLRRAMGKKKAEVMAAQKPKFVEGAINKGLISREQAEKIFDDMAKFAEYGFNKSHSASYALITYRTAWLKVYYTPEYMAALLSSVSSDTDKVAEYIKEAKKFGVEVLSPDVNESGENFTVIGNKIRFGLSAIKGVGKAAIDTILANRLSDGNFKNLRDFIYRTSSKSVNKKIYENLIKAGALDNLYKDRLNLLDQLDEVLALVKKSTKTDNEHSLFNEAFDEEELYIDNDIEIIPKKDFDPSLKLAFEKEVLGLYVSGHPLKPYKFLINSISNFNISSLNELDTEKVKICGIVFNKKQVFKKDGSFFFVLNIEDLTGSVECIYSKKDKAIIDEIMENDIVWIEGRLIKKDEGSRIIIDQIGKINRKIFHIKFYKKLCSEGALMKLKEELSILKGDIPLIIHFVDENAEKLCLADSNYFVNVESDIVERINKFRGVECWLEENR</sequence>
<gene>
    <name evidence="10" type="ORF">Thena_0697</name>
</gene>
<dbReference type="InterPro" id="IPR004805">
    <property type="entry name" value="DnaE2/DnaE/PolC"/>
</dbReference>
<evidence type="ECO:0000259" key="9">
    <source>
        <dbReference type="SMART" id="SM00481"/>
    </source>
</evidence>
<keyword evidence="11" id="KW-1185">Reference proteome</keyword>
<dbReference type="PANTHER" id="PTHR32294:SF0">
    <property type="entry name" value="DNA POLYMERASE III SUBUNIT ALPHA"/>
    <property type="match status" value="1"/>
</dbReference>
<evidence type="ECO:0000256" key="3">
    <source>
        <dbReference type="ARBA" id="ARBA00019114"/>
    </source>
</evidence>
<dbReference type="Proteomes" id="UP000011765">
    <property type="component" value="Chromosome"/>
</dbReference>
<dbReference type="KEGG" id="tnr:Thena_0697"/>
<dbReference type="Pfam" id="PF17657">
    <property type="entry name" value="DNA_pol3_finger"/>
    <property type="match status" value="1"/>
</dbReference>
<protein>
    <recommendedName>
        <fullName evidence="3">DNA polymerase III subunit alpha</fullName>
        <ecNumber evidence="2">2.7.7.7</ecNumber>
    </recommendedName>
</protein>
<comment type="subcellular location">
    <subcellularLocation>
        <location evidence="1">Cytoplasm</location>
    </subcellularLocation>
</comment>
<dbReference type="Pfam" id="PF14579">
    <property type="entry name" value="HHH_6"/>
    <property type="match status" value="1"/>
</dbReference>
<dbReference type="CDD" id="cd04485">
    <property type="entry name" value="DnaE_OBF"/>
    <property type="match status" value="1"/>
</dbReference>
<dbReference type="InterPro" id="IPR041931">
    <property type="entry name" value="DNA_pol3_alpha_thumb_dom"/>
</dbReference>
<proteinExistence type="predicted"/>
<dbReference type="STRING" id="747365.Thena_0697"/>
<dbReference type="CDD" id="cd12113">
    <property type="entry name" value="PHP_PolIIIA_DnaE3"/>
    <property type="match status" value="1"/>
</dbReference>
<dbReference type="SUPFAM" id="SSF89550">
    <property type="entry name" value="PHP domain-like"/>
    <property type="match status" value="1"/>
</dbReference>
<organism evidence="10 11">
    <name type="scientific">Thermodesulfobium narugense DSM 14796</name>
    <dbReference type="NCBI Taxonomy" id="747365"/>
    <lineage>
        <taxon>Bacteria</taxon>
        <taxon>Pseudomonadati</taxon>
        <taxon>Thermodesulfobiota</taxon>
        <taxon>Thermodesulfobiia</taxon>
        <taxon>Thermodesulfobiales</taxon>
        <taxon>Thermodesulfobiaceae</taxon>
        <taxon>Thermodesulfobium</taxon>
    </lineage>
</organism>
<dbReference type="InterPro" id="IPR004013">
    <property type="entry name" value="PHP_dom"/>
</dbReference>
<keyword evidence="6" id="KW-0235">DNA replication</keyword>
<dbReference type="InterPro" id="IPR011708">
    <property type="entry name" value="DNA_pol3_alpha_NTPase_dom"/>
</dbReference>
<dbReference type="GO" id="GO:0005737">
    <property type="term" value="C:cytoplasm"/>
    <property type="evidence" value="ECO:0007669"/>
    <property type="project" value="UniProtKB-SubCell"/>
</dbReference>
<dbReference type="EC" id="2.7.7.7" evidence="2"/>
<evidence type="ECO:0000256" key="8">
    <source>
        <dbReference type="ARBA" id="ARBA00049244"/>
    </source>
</evidence>
<evidence type="ECO:0000313" key="10">
    <source>
        <dbReference type="EMBL" id="AEE14332.1"/>
    </source>
</evidence>
<evidence type="ECO:0000256" key="1">
    <source>
        <dbReference type="ARBA" id="ARBA00004496"/>
    </source>
</evidence>
<dbReference type="InterPro" id="IPR029460">
    <property type="entry name" value="DNAPol_HHH"/>
</dbReference>
<dbReference type="Gene3D" id="1.10.150.870">
    <property type="match status" value="1"/>
</dbReference>
<dbReference type="InterPro" id="IPR040982">
    <property type="entry name" value="DNA_pol3_finger"/>
</dbReference>
<dbReference type="EMBL" id="CP002690">
    <property type="protein sequence ID" value="AEE14332.1"/>
    <property type="molecule type" value="Genomic_DNA"/>
</dbReference>
<reference evidence="10 11" key="1">
    <citation type="submission" date="2011-04" db="EMBL/GenBank/DDBJ databases">
        <title>The complete genome of Thermodesulfobium narugense DSM 14796.</title>
        <authorList>
            <consortium name="US DOE Joint Genome Institute (JGI-PGF)"/>
            <person name="Lucas S."/>
            <person name="Han J."/>
            <person name="Lapidus A."/>
            <person name="Bruce D."/>
            <person name="Goodwin L."/>
            <person name="Pitluck S."/>
            <person name="Peters L."/>
            <person name="Kyrpides N."/>
            <person name="Mavromatis K."/>
            <person name="Pagani I."/>
            <person name="Ivanova N."/>
            <person name="Ovchinnikova G."/>
            <person name="Zhang X."/>
            <person name="Saunders L."/>
            <person name="Detter J.C."/>
            <person name="Tapia R."/>
            <person name="Han C."/>
            <person name="Land M."/>
            <person name="Hauser L."/>
            <person name="Markowitz V."/>
            <person name="Cheng J.-F."/>
            <person name="Hugenholtz P."/>
            <person name="Woyke T."/>
            <person name="Wu D."/>
            <person name="Spring S."/>
            <person name="Schroeder M."/>
            <person name="Brambilla E."/>
            <person name="Klenk H.-P."/>
            <person name="Eisen J.A."/>
        </authorList>
    </citation>
    <scope>NUCLEOTIDE SEQUENCE [LARGE SCALE GENOMIC DNA]</scope>
    <source>
        <strain evidence="10 11">DSM 14796</strain>
    </source>
</reference>
<comment type="catalytic activity">
    <reaction evidence="8">
        <text>DNA(n) + a 2'-deoxyribonucleoside 5'-triphosphate = DNA(n+1) + diphosphate</text>
        <dbReference type="Rhea" id="RHEA:22508"/>
        <dbReference type="Rhea" id="RHEA-COMP:17339"/>
        <dbReference type="Rhea" id="RHEA-COMP:17340"/>
        <dbReference type="ChEBI" id="CHEBI:33019"/>
        <dbReference type="ChEBI" id="CHEBI:61560"/>
        <dbReference type="ChEBI" id="CHEBI:173112"/>
        <dbReference type="EC" id="2.7.7.7"/>
    </reaction>
</comment>
<dbReference type="GO" id="GO:0003676">
    <property type="term" value="F:nucleic acid binding"/>
    <property type="evidence" value="ECO:0007669"/>
    <property type="project" value="InterPro"/>
</dbReference>
<dbReference type="NCBIfam" id="TIGR00594">
    <property type="entry name" value="polc"/>
    <property type="match status" value="1"/>
</dbReference>
<evidence type="ECO:0000313" key="11">
    <source>
        <dbReference type="Proteomes" id="UP000011765"/>
    </source>
</evidence>
<dbReference type="HOGENOM" id="CLU_001600_0_0_9"/>
<dbReference type="OrthoDB" id="9803237at2"/>
<evidence type="ECO:0000256" key="6">
    <source>
        <dbReference type="ARBA" id="ARBA00022705"/>
    </source>
</evidence>
<accession>M1E4N4</accession>
<dbReference type="Pfam" id="PF01336">
    <property type="entry name" value="tRNA_anti-codon"/>
    <property type="match status" value="1"/>
</dbReference>
<dbReference type="Gene3D" id="2.40.50.140">
    <property type="entry name" value="Nucleic acid-binding proteins"/>
    <property type="match status" value="1"/>
</dbReference>
<name>M1E4N4_9BACT</name>
<dbReference type="AlphaFoldDB" id="M1E4N4"/>
<dbReference type="InterPro" id="IPR012340">
    <property type="entry name" value="NA-bd_OB-fold"/>
</dbReference>
<evidence type="ECO:0000256" key="2">
    <source>
        <dbReference type="ARBA" id="ARBA00012417"/>
    </source>
</evidence>
<dbReference type="RefSeq" id="WP_013756059.1">
    <property type="nucleotide sequence ID" value="NC_015499.1"/>
</dbReference>
<keyword evidence="5 10" id="KW-0548">Nucleotidyltransferase</keyword>